<gene>
    <name evidence="2" type="ORF">SAMN04487818_101652</name>
</gene>
<dbReference type="RefSeq" id="WP_092774850.1">
    <property type="nucleotide sequence ID" value="NZ_FOGI01000001.1"/>
</dbReference>
<dbReference type="PANTHER" id="PTHR14359">
    <property type="entry name" value="HOMO-OLIGOMERIC FLAVIN CONTAINING CYS DECARBOXYLASE FAMILY"/>
    <property type="match status" value="1"/>
</dbReference>
<evidence type="ECO:0000259" key="1">
    <source>
        <dbReference type="Pfam" id="PF02441"/>
    </source>
</evidence>
<dbReference type="PANTHER" id="PTHR14359:SF6">
    <property type="entry name" value="PHOSPHOPANTOTHENOYLCYSTEINE DECARBOXYLASE"/>
    <property type="match status" value="1"/>
</dbReference>
<protein>
    <submittedName>
        <fullName evidence="2">Flavoprotein</fullName>
    </submittedName>
</protein>
<evidence type="ECO:0000313" key="3">
    <source>
        <dbReference type="Proteomes" id="UP000199051"/>
    </source>
</evidence>
<organism evidence="2 3">
    <name type="scientific">Actinokineospora terrae</name>
    <dbReference type="NCBI Taxonomy" id="155974"/>
    <lineage>
        <taxon>Bacteria</taxon>
        <taxon>Bacillati</taxon>
        <taxon>Actinomycetota</taxon>
        <taxon>Actinomycetes</taxon>
        <taxon>Pseudonocardiales</taxon>
        <taxon>Pseudonocardiaceae</taxon>
        <taxon>Actinokineospora</taxon>
    </lineage>
</organism>
<dbReference type="Pfam" id="PF02441">
    <property type="entry name" value="Flavoprotein"/>
    <property type="match status" value="1"/>
</dbReference>
<dbReference type="Proteomes" id="UP000199051">
    <property type="component" value="Unassembled WGS sequence"/>
</dbReference>
<dbReference type="SUPFAM" id="SSF52507">
    <property type="entry name" value="Homo-oligomeric flavin-containing Cys decarboxylases, HFCD"/>
    <property type="match status" value="1"/>
</dbReference>
<dbReference type="GO" id="GO:0004633">
    <property type="term" value="F:phosphopantothenoylcysteine decarboxylase activity"/>
    <property type="evidence" value="ECO:0007669"/>
    <property type="project" value="TreeGrafter"/>
</dbReference>
<accession>A0A1H9LLE2</accession>
<dbReference type="InterPro" id="IPR003382">
    <property type="entry name" value="Flavoprotein"/>
</dbReference>
<dbReference type="GO" id="GO:0015937">
    <property type="term" value="P:coenzyme A biosynthetic process"/>
    <property type="evidence" value="ECO:0007669"/>
    <property type="project" value="TreeGrafter"/>
</dbReference>
<sequence length="188" mass="19794">MSDTAPPRILIGATGSIAVTTLPSYLAALRAHLGGTYTVLMTHTATAFLPAATVAIHADRVISGESPADWPTDKPSRLAADHDLCVVLPATAHILAAAATGSAPNRLATVILSARHPTVFFPSMGAAMWDKPAVRRNITQLRADGHHIPDPVWHDTYDVGTRSISHHPTMPAPADVAKIIGELLSQQA</sequence>
<dbReference type="EMBL" id="FOGI01000001">
    <property type="protein sequence ID" value="SER12244.1"/>
    <property type="molecule type" value="Genomic_DNA"/>
</dbReference>
<feature type="domain" description="Flavoprotein" evidence="1">
    <location>
        <begin position="8"/>
        <end position="158"/>
    </location>
</feature>
<dbReference type="STRING" id="155974.SAMN04487818_101652"/>
<dbReference type="GO" id="GO:0071513">
    <property type="term" value="C:phosphopantothenoylcysteine decarboxylase complex"/>
    <property type="evidence" value="ECO:0007669"/>
    <property type="project" value="TreeGrafter"/>
</dbReference>
<evidence type="ECO:0000313" key="2">
    <source>
        <dbReference type="EMBL" id="SER12244.1"/>
    </source>
</evidence>
<dbReference type="AlphaFoldDB" id="A0A1H9LLE2"/>
<reference evidence="3" key="1">
    <citation type="submission" date="2016-10" db="EMBL/GenBank/DDBJ databases">
        <authorList>
            <person name="Varghese N."/>
            <person name="Submissions S."/>
        </authorList>
    </citation>
    <scope>NUCLEOTIDE SEQUENCE [LARGE SCALE GENOMIC DNA]</scope>
    <source>
        <strain evidence="3">DSM 44260</strain>
    </source>
</reference>
<proteinExistence type="predicted"/>
<name>A0A1H9LLE2_9PSEU</name>
<keyword evidence="3" id="KW-1185">Reference proteome</keyword>
<dbReference type="Gene3D" id="3.40.50.1950">
    <property type="entry name" value="Flavin prenyltransferase-like"/>
    <property type="match status" value="1"/>
</dbReference>
<dbReference type="InterPro" id="IPR036551">
    <property type="entry name" value="Flavin_trans-like"/>
</dbReference>
<dbReference type="GO" id="GO:0010181">
    <property type="term" value="F:FMN binding"/>
    <property type="evidence" value="ECO:0007669"/>
    <property type="project" value="TreeGrafter"/>
</dbReference>